<dbReference type="Proteomes" id="UP000005239">
    <property type="component" value="Unassembled WGS sequence"/>
</dbReference>
<evidence type="ECO:0000313" key="1">
    <source>
        <dbReference type="EnsemblMetazoa" id="PPA45563.1"/>
    </source>
</evidence>
<accession>A0A2A6C4P4</accession>
<gene>
    <name evidence="1" type="primary">WBGene00283932</name>
</gene>
<reference evidence="2" key="1">
    <citation type="journal article" date="2008" name="Nat. Genet.">
        <title>The Pristionchus pacificus genome provides a unique perspective on nematode lifestyle and parasitism.</title>
        <authorList>
            <person name="Dieterich C."/>
            <person name="Clifton S.W."/>
            <person name="Schuster L.N."/>
            <person name="Chinwalla A."/>
            <person name="Delehaunty K."/>
            <person name="Dinkelacker I."/>
            <person name="Fulton L."/>
            <person name="Fulton R."/>
            <person name="Godfrey J."/>
            <person name="Minx P."/>
            <person name="Mitreva M."/>
            <person name="Roeseler W."/>
            <person name="Tian H."/>
            <person name="Witte H."/>
            <person name="Yang S.P."/>
            <person name="Wilson R.K."/>
            <person name="Sommer R.J."/>
        </authorList>
    </citation>
    <scope>NUCLEOTIDE SEQUENCE [LARGE SCALE GENOMIC DNA]</scope>
    <source>
        <strain evidence="2">PS312</strain>
    </source>
</reference>
<protein>
    <submittedName>
        <fullName evidence="1">Uncharacterized protein</fullName>
    </submittedName>
</protein>
<name>A0A2A6C4P4_PRIPA</name>
<reference evidence="1" key="2">
    <citation type="submission" date="2022-06" db="UniProtKB">
        <authorList>
            <consortium name="EnsemblMetazoa"/>
        </authorList>
    </citation>
    <scope>IDENTIFICATION</scope>
    <source>
        <strain evidence="1">PS312</strain>
    </source>
</reference>
<accession>A0A8R1V3M3</accession>
<proteinExistence type="predicted"/>
<organism evidence="1 2">
    <name type="scientific">Pristionchus pacificus</name>
    <name type="common">Parasitic nematode worm</name>
    <dbReference type="NCBI Taxonomy" id="54126"/>
    <lineage>
        <taxon>Eukaryota</taxon>
        <taxon>Metazoa</taxon>
        <taxon>Ecdysozoa</taxon>
        <taxon>Nematoda</taxon>
        <taxon>Chromadorea</taxon>
        <taxon>Rhabditida</taxon>
        <taxon>Rhabditina</taxon>
        <taxon>Diplogasteromorpha</taxon>
        <taxon>Diplogasteroidea</taxon>
        <taxon>Neodiplogasteridae</taxon>
        <taxon>Pristionchus</taxon>
    </lineage>
</organism>
<dbReference type="EnsemblMetazoa" id="PPA45563.1">
    <property type="protein sequence ID" value="PPA45563.1"/>
    <property type="gene ID" value="WBGene00283932"/>
</dbReference>
<evidence type="ECO:0000313" key="2">
    <source>
        <dbReference type="Proteomes" id="UP000005239"/>
    </source>
</evidence>
<dbReference type="AlphaFoldDB" id="A0A2A6C4P4"/>
<keyword evidence="2" id="KW-1185">Reference proteome</keyword>
<sequence length="72" mass="8510">MTSERMRFPERINSRDAAKKDAHHVWNNGLCDVHCGDQRILKKERNMLMFYLVQVVVHKIEQNKGMGIPRMT</sequence>